<dbReference type="Proteomes" id="UP001399917">
    <property type="component" value="Unassembled WGS sequence"/>
</dbReference>
<comment type="caution">
    <text evidence="2">The sequence shown here is derived from an EMBL/GenBank/DDBJ whole genome shotgun (WGS) entry which is preliminary data.</text>
</comment>
<evidence type="ECO:0008006" key="4">
    <source>
        <dbReference type="Google" id="ProtNLM"/>
    </source>
</evidence>
<feature type="signal peptide" evidence="1">
    <location>
        <begin position="1"/>
        <end position="19"/>
    </location>
</feature>
<evidence type="ECO:0000313" key="3">
    <source>
        <dbReference type="Proteomes" id="UP001399917"/>
    </source>
</evidence>
<feature type="chain" id="PRO_5045077456" description="Lipoprotein" evidence="1">
    <location>
        <begin position="20"/>
        <end position="188"/>
    </location>
</feature>
<sequence>MITTFKSFGLVLVTMFAIAGCTTQMQEPVPADVVSDLRVVSVNVEVPRTLTVSEADTIKPVADIVWHEDPMGDRYAQVESVVREAIEAGAKTATGNRAVSLDVVVTRFHAQTNRVRYSGYPSEHETEFNLTIRDAATGAVLSSRHVDATFKAYNGATAVAADKQGITQRMRIVEYVKTVIAQELRRPI</sequence>
<evidence type="ECO:0000256" key="1">
    <source>
        <dbReference type="SAM" id="SignalP"/>
    </source>
</evidence>
<dbReference type="RefSeq" id="WP_344847470.1">
    <property type="nucleotide sequence ID" value="NZ_BAABDF010000007.1"/>
</dbReference>
<evidence type="ECO:0000313" key="2">
    <source>
        <dbReference type="EMBL" id="GAA3873606.1"/>
    </source>
</evidence>
<reference evidence="3" key="1">
    <citation type="journal article" date="2019" name="Int. J. Syst. Evol. Microbiol.">
        <title>The Global Catalogue of Microorganisms (GCM) 10K type strain sequencing project: providing services to taxonomists for standard genome sequencing and annotation.</title>
        <authorList>
            <consortium name="The Broad Institute Genomics Platform"/>
            <consortium name="The Broad Institute Genome Sequencing Center for Infectious Disease"/>
            <person name="Wu L."/>
            <person name="Ma J."/>
        </authorList>
    </citation>
    <scope>NUCLEOTIDE SEQUENCE [LARGE SCALE GENOMIC DNA]</scope>
    <source>
        <strain evidence="3">JCM 17190</strain>
    </source>
</reference>
<dbReference type="Pfam" id="PF20569">
    <property type="entry name" value="DUF6778"/>
    <property type="match status" value="1"/>
</dbReference>
<name>A0ABP7KFB3_9RHOB</name>
<dbReference type="PROSITE" id="PS51257">
    <property type="entry name" value="PROKAR_LIPOPROTEIN"/>
    <property type="match status" value="1"/>
</dbReference>
<dbReference type="EMBL" id="BAABDF010000007">
    <property type="protein sequence ID" value="GAA3873606.1"/>
    <property type="molecule type" value="Genomic_DNA"/>
</dbReference>
<accession>A0ABP7KFB3</accession>
<keyword evidence="3" id="KW-1185">Reference proteome</keyword>
<organism evidence="2 3">
    <name type="scientific">Celeribacter arenosi</name>
    <dbReference type="NCBI Taxonomy" id="792649"/>
    <lineage>
        <taxon>Bacteria</taxon>
        <taxon>Pseudomonadati</taxon>
        <taxon>Pseudomonadota</taxon>
        <taxon>Alphaproteobacteria</taxon>
        <taxon>Rhodobacterales</taxon>
        <taxon>Roseobacteraceae</taxon>
        <taxon>Celeribacter</taxon>
    </lineage>
</organism>
<dbReference type="InterPro" id="IPR046705">
    <property type="entry name" value="DUF6778"/>
</dbReference>
<keyword evidence="1" id="KW-0732">Signal</keyword>
<gene>
    <name evidence="2" type="ORF">GCM10022404_24300</name>
</gene>
<protein>
    <recommendedName>
        <fullName evidence="4">Lipoprotein</fullName>
    </recommendedName>
</protein>
<proteinExistence type="predicted"/>